<keyword evidence="1" id="KW-0378">Hydrolase</keyword>
<gene>
    <name evidence="1" type="ORF">H0185_00660</name>
</gene>
<keyword evidence="2" id="KW-1185">Reference proteome</keyword>
<dbReference type="SUPFAM" id="SSF53474">
    <property type="entry name" value="alpha/beta-Hydrolases"/>
    <property type="match status" value="1"/>
</dbReference>
<proteinExistence type="predicted"/>
<dbReference type="GO" id="GO:0016787">
    <property type="term" value="F:hydrolase activity"/>
    <property type="evidence" value="ECO:0007669"/>
    <property type="project" value="UniProtKB-KW"/>
</dbReference>
<name>A0ABS7JZB2_9BACI</name>
<accession>A0ABS7JZB2</accession>
<organism evidence="1 2">
    <name type="scientific">Mesobacillus maritimus</name>
    <dbReference type="NCBI Taxonomy" id="1643336"/>
    <lineage>
        <taxon>Bacteria</taxon>
        <taxon>Bacillati</taxon>
        <taxon>Bacillota</taxon>
        <taxon>Bacilli</taxon>
        <taxon>Bacillales</taxon>
        <taxon>Bacillaceae</taxon>
        <taxon>Mesobacillus</taxon>
    </lineage>
</organism>
<evidence type="ECO:0000313" key="2">
    <source>
        <dbReference type="Proteomes" id="UP000769780"/>
    </source>
</evidence>
<comment type="caution">
    <text evidence="1">The sequence shown here is derived from an EMBL/GenBank/DDBJ whole genome shotgun (WGS) entry which is preliminary data.</text>
</comment>
<evidence type="ECO:0000313" key="1">
    <source>
        <dbReference type="EMBL" id="MBY0095332.1"/>
    </source>
</evidence>
<dbReference type="Proteomes" id="UP000769780">
    <property type="component" value="Unassembled WGS sequence"/>
</dbReference>
<dbReference type="Gene3D" id="3.40.50.1820">
    <property type="entry name" value="alpha/beta hydrolase"/>
    <property type="match status" value="1"/>
</dbReference>
<protein>
    <submittedName>
        <fullName evidence="1">Hydrolase</fullName>
    </submittedName>
</protein>
<dbReference type="RefSeq" id="WP_221870193.1">
    <property type="nucleotide sequence ID" value="NZ_JACWFH010000001.1"/>
</dbReference>
<sequence>MENRNFRLDTEWNMIHYPHRPNGFGILILGDERHFVDSQNSFWTQNEGKRKLLHDFKEAGYTIFYSNLFGMNWGSQNAVDLAARLCAHIRRSEILNDKIHVFAEGMGALTALKLLKREKRIRSLLLLNPVLSLNKHLEQEKEHKFFYKKLLQELAIAYQLEPKEVTKYLSEQEDFPHIPAEIPMKVIHVLSGNRAYKQSMLLKEFSQTWKEQKVNFNVLYMVPEKKPQIGIQTVQFFNKHEQDL</sequence>
<dbReference type="InterPro" id="IPR029058">
    <property type="entry name" value="AB_hydrolase_fold"/>
</dbReference>
<reference evidence="1 2" key="1">
    <citation type="submission" date="2020-07" db="EMBL/GenBank/DDBJ databases">
        <title>Fungal Genomes of the International Space Station.</title>
        <authorList>
            <person name="Seuylemezian A."/>
            <person name="Singh N.K."/>
            <person name="Wood J."/>
            <person name="Venkateswaran K."/>
        </authorList>
    </citation>
    <scope>NUCLEOTIDE SEQUENCE [LARGE SCALE GENOMIC DNA]</scope>
    <source>
        <strain evidence="1 2">PL-B2</strain>
    </source>
</reference>
<dbReference type="EMBL" id="JACWFH010000001">
    <property type="protein sequence ID" value="MBY0095332.1"/>
    <property type="molecule type" value="Genomic_DNA"/>
</dbReference>